<dbReference type="EMBL" id="DS989843">
    <property type="protein sequence ID" value="EDX77595.1"/>
    <property type="molecule type" value="Genomic_DNA"/>
</dbReference>
<dbReference type="InterPro" id="IPR024983">
    <property type="entry name" value="CHAT_dom"/>
</dbReference>
<evidence type="ECO:0000313" key="3">
    <source>
        <dbReference type="Proteomes" id="UP000003835"/>
    </source>
</evidence>
<gene>
    <name evidence="2" type="ORF">MC7420_2919</name>
</gene>
<dbReference type="OrthoDB" id="3882674at2"/>
<name>B4VK80_9CYAN</name>
<dbReference type="RefSeq" id="WP_006098856.1">
    <property type="nucleotide sequence ID" value="NZ_DS989843.1"/>
</dbReference>
<sequence>MNDQRSASLQHVLAWEKWLTEWNQCYQAYRSSKEKANGTDKKQHPWRRQMVESFQELRAILNISGIIEYLQNQPIENLILIPHRDLHRFPLHYFFPNYTCTYLPSAYSKLRLILEDEENRDDGEEFPINDTPDNCPPLHSLLLVENPKSRPFIQGKATPLSDLPFAEIEAALIRQPFSQVTLIANPNATRESLCQSLQTPHHIFHFTGHGAYNSVNPAQSCLFLHDTDQLTLTDIIHLDLRDYYLACLCACETAMTGDETITDEYVGLVSAFLKAGVTYVISPLWTVESAASALLIVKFYQHIEAGQSPPMALKSAQIWLKTANCEQLIEWLDQVIPQLAQYKSLQLVLQDQRDLLDRMENDNPPYSHPYYWAAFTISGV</sequence>
<evidence type="ECO:0000259" key="1">
    <source>
        <dbReference type="Pfam" id="PF12770"/>
    </source>
</evidence>
<accession>B4VK80</accession>
<feature type="domain" description="CHAT" evidence="1">
    <location>
        <begin position="66"/>
        <end position="379"/>
    </location>
</feature>
<organism evidence="2 3">
    <name type="scientific">Coleofasciculus chthonoplastes PCC 7420</name>
    <dbReference type="NCBI Taxonomy" id="118168"/>
    <lineage>
        <taxon>Bacteria</taxon>
        <taxon>Bacillati</taxon>
        <taxon>Cyanobacteriota</taxon>
        <taxon>Cyanophyceae</taxon>
        <taxon>Coleofasciculales</taxon>
        <taxon>Coleofasciculaceae</taxon>
        <taxon>Coleofasciculus</taxon>
    </lineage>
</organism>
<dbReference type="STRING" id="118168.MC7420_2919"/>
<dbReference type="HOGENOM" id="CLU_003728_15_2_3"/>
<protein>
    <recommendedName>
        <fullName evidence="1">CHAT domain-containing protein</fullName>
    </recommendedName>
</protein>
<evidence type="ECO:0000313" key="2">
    <source>
        <dbReference type="EMBL" id="EDX77595.1"/>
    </source>
</evidence>
<dbReference type="Pfam" id="PF12770">
    <property type="entry name" value="CHAT"/>
    <property type="match status" value="1"/>
</dbReference>
<dbReference type="Proteomes" id="UP000003835">
    <property type="component" value="Unassembled WGS sequence"/>
</dbReference>
<keyword evidence="3" id="KW-1185">Reference proteome</keyword>
<dbReference type="eggNOG" id="COG4995">
    <property type="taxonomic scope" value="Bacteria"/>
</dbReference>
<reference evidence="2 3" key="1">
    <citation type="submission" date="2008-07" db="EMBL/GenBank/DDBJ databases">
        <authorList>
            <person name="Tandeau de Marsac N."/>
            <person name="Ferriera S."/>
            <person name="Johnson J."/>
            <person name="Kravitz S."/>
            <person name="Beeson K."/>
            <person name="Sutton G."/>
            <person name="Rogers Y.-H."/>
            <person name="Friedman R."/>
            <person name="Frazier M."/>
            <person name="Venter J.C."/>
        </authorList>
    </citation>
    <scope>NUCLEOTIDE SEQUENCE [LARGE SCALE GENOMIC DNA]</scope>
    <source>
        <strain evidence="2 3">PCC 7420</strain>
    </source>
</reference>
<proteinExistence type="predicted"/>
<dbReference type="AlphaFoldDB" id="B4VK80"/>